<dbReference type="GO" id="GO:0035336">
    <property type="term" value="P:long-chain fatty-acyl-CoA metabolic process"/>
    <property type="evidence" value="ECO:0007669"/>
    <property type="project" value="TreeGrafter"/>
</dbReference>
<dbReference type="GO" id="GO:0005524">
    <property type="term" value="F:ATP binding"/>
    <property type="evidence" value="ECO:0007669"/>
    <property type="project" value="UniProtKB-KW"/>
</dbReference>
<feature type="domain" description="AMP-dependent synthetase/ligase" evidence="7">
    <location>
        <begin position="93"/>
        <end position="503"/>
    </location>
</feature>
<dbReference type="OrthoDB" id="1700726at2759"/>
<keyword evidence="9" id="KW-1185">Reference proteome</keyword>
<reference evidence="8" key="1">
    <citation type="submission" date="2016-04" db="EMBL/GenBank/DDBJ databases">
        <authorList>
            <person name="Evans L.H."/>
            <person name="Alamgir A."/>
            <person name="Owens N."/>
            <person name="Weber N.D."/>
            <person name="Virtaneva K."/>
            <person name="Barbian K."/>
            <person name="Babar A."/>
            <person name="Rosenke K."/>
        </authorList>
    </citation>
    <scope>NUCLEOTIDE SEQUENCE [LARGE SCALE GENOMIC DNA]</scope>
    <source>
        <strain evidence="8">CBS 101.48</strain>
    </source>
</reference>
<organism evidence="8">
    <name type="scientific">Absidia glauca</name>
    <name type="common">Pin mould</name>
    <dbReference type="NCBI Taxonomy" id="4829"/>
    <lineage>
        <taxon>Eukaryota</taxon>
        <taxon>Fungi</taxon>
        <taxon>Fungi incertae sedis</taxon>
        <taxon>Mucoromycota</taxon>
        <taxon>Mucoromycotina</taxon>
        <taxon>Mucoromycetes</taxon>
        <taxon>Mucorales</taxon>
        <taxon>Cunninghamellaceae</taxon>
        <taxon>Absidia</taxon>
    </lineage>
</organism>
<dbReference type="InterPro" id="IPR042099">
    <property type="entry name" value="ANL_N_sf"/>
</dbReference>
<evidence type="ECO:0000256" key="3">
    <source>
        <dbReference type="ARBA" id="ARBA00022741"/>
    </source>
</evidence>
<dbReference type="EMBL" id="LT550056">
    <property type="protein sequence ID" value="SAL94941.1"/>
    <property type="molecule type" value="Genomic_DNA"/>
</dbReference>
<evidence type="ECO:0000256" key="6">
    <source>
        <dbReference type="SAM" id="MobiDB-lite"/>
    </source>
</evidence>
<dbReference type="SUPFAM" id="SSF56801">
    <property type="entry name" value="Acetyl-CoA synthetase-like"/>
    <property type="match status" value="1"/>
</dbReference>
<name>A0A168KLX8_ABSGL</name>
<dbReference type="STRING" id="4829.A0A168KLX8"/>
<evidence type="ECO:0000256" key="1">
    <source>
        <dbReference type="ARBA" id="ARBA00006432"/>
    </source>
</evidence>
<proteinExistence type="inferred from homology"/>
<accession>A0A168KLX8</accession>
<dbReference type="InterPro" id="IPR020845">
    <property type="entry name" value="AMP-binding_CS"/>
</dbReference>
<dbReference type="PANTHER" id="PTHR43272:SF83">
    <property type="entry name" value="ACYL-COA SYNTHETASE LONG-CHAIN, ISOFORM J"/>
    <property type="match status" value="1"/>
</dbReference>
<comment type="catalytic activity">
    <reaction evidence="5">
        <text>a long-chain fatty acid + ATP + CoA = a long-chain fatty acyl-CoA + AMP + diphosphate</text>
        <dbReference type="Rhea" id="RHEA:15421"/>
        <dbReference type="ChEBI" id="CHEBI:30616"/>
        <dbReference type="ChEBI" id="CHEBI:33019"/>
        <dbReference type="ChEBI" id="CHEBI:57287"/>
        <dbReference type="ChEBI" id="CHEBI:57560"/>
        <dbReference type="ChEBI" id="CHEBI:83139"/>
        <dbReference type="ChEBI" id="CHEBI:456215"/>
        <dbReference type="EC" id="6.2.1.3"/>
    </reaction>
</comment>
<comment type="similarity">
    <text evidence="1">Belongs to the ATP-dependent AMP-binding enzyme family.</text>
</comment>
<evidence type="ECO:0000256" key="4">
    <source>
        <dbReference type="ARBA" id="ARBA00022840"/>
    </source>
</evidence>
<dbReference type="FunCoup" id="A0A168KLX8">
    <property type="interactions" value="294"/>
</dbReference>
<dbReference type="Proteomes" id="UP000078561">
    <property type="component" value="Unassembled WGS sequence"/>
</dbReference>
<dbReference type="GO" id="GO:0005783">
    <property type="term" value="C:endoplasmic reticulum"/>
    <property type="evidence" value="ECO:0007669"/>
    <property type="project" value="TreeGrafter"/>
</dbReference>
<dbReference type="PANTHER" id="PTHR43272">
    <property type="entry name" value="LONG-CHAIN-FATTY-ACID--COA LIGASE"/>
    <property type="match status" value="1"/>
</dbReference>
<sequence length="683" mass="75387">MTEQLSTKVAEAKPGETETRRSIISPHELVTTPADGVATLYDLLVYSADTYSDRNGFGYRRLERTFREEKEVTRKVNGNMVTEKKSWTFFQLSGYHYYTYQEALEKAAILGAGLKQLGLVRNDKLHFFASTSVEWMLLAHGSFSQSITVATAYDTLGEEGLQHSINETEAKGCFVNGDQLATLENILPQCPAVQIIIYRGDADPDQLERLKSFDSIKYVIAFDDLLVLGQAHPTPAVKPSPSDLSLIMYTSGSTGNPKGVQLTHGNVIAAVAGTSLMLRHLQRPGDTMMAYLPLSHILEFLVQSVCMFLGLTLGYGSIRTLTEASVRNCKGDLQEFGPSIMTGVPQVWETIKKTILAKVAQRGPRVEAIFYAALNLKEMVDGYTLPTGILNRVVFENVKKQLGGNLRYGLSGGAPLSVETQRFLSLALCPIMAGFGMCRPTSILSMCSIVSPDHFSYGVVGAPVPCVEVKLVDVPEAGYFATNTPKPQGEVWIRGPSITSGYFKQEELTKDTFTDDHWLKTGDIAEWNPNGSLSIIDRLKNLQKLSNGEYIALEKLESRYKSSVVVENMCVYADSLCPKPVALVVPVEKQLQSLADANGWEHADDWEALCASSVAREKMLSILQEQALQSGLVGSEIIADVWICKDLWTTEMGVLTAAQKLKRNEISKLYKDEIDQMIRSQKL</sequence>
<dbReference type="InParanoid" id="A0A168KLX8"/>
<dbReference type="Pfam" id="PF00501">
    <property type="entry name" value="AMP-binding"/>
    <property type="match status" value="1"/>
</dbReference>
<dbReference type="InterPro" id="IPR000873">
    <property type="entry name" value="AMP-dep_synth/lig_dom"/>
</dbReference>
<protein>
    <recommendedName>
        <fullName evidence="7">AMP-dependent synthetase/ligase domain-containing protein</fullName>
    </recommendedName>
</protein>
<dbReference type="GO" id="GO:0005811">
    <property type="term" value="C:lipid droplet"/>
    <property type="evidence" value="ECO:0007669"/>
    <property type="project" value="TreeGrafter"/>
</dbReference>
<feature type="compositionally biased region" description="Basic and acidic residues" evidence="6">
    <location>
        <begin position="10"/>
        <end position="20"/>
    </location>
</feature>
<dbReference type="AlphaFoldDB" id="A0A168KLX8"/>
<evidence type="ECO:0000256" key="2">
    <source>
        <dbReference type="ARBA" id="ARBA00022598"/>
    </source>
</evidence>
<dbReference type="PROSITE" id="PS00455">
    <property type="entry name" value="AMP_BINDING"/>
    <property type="match status" value="1"/>
</dbReference>
<keyword evidence="2" id="KW-0436">Ligase</keyword>
<gene>
    <name evidence="8" type="primary">ABSGL_00235.1 scaffold 367</name>
</gene>
<evidence type="ECO:0000313" key="8">
    <source>
        <dbReference type="EMBL" id="SAL94941.1"/>
    </source>
</evidence>
<dbReference type="GO" id="GO:0004467">
    <property type="term" value="F:long-chain fatty acid-CoA ligase activity"/>
    <property type="evidence" value="ECO:0007669"/>
    <property type="project" value="UniProtKB-EC"/>
</dbReference>
<dbReference type="GO" id="GO:0005886">
    <property type="term" value="C:plasma membrane"/>
    <property type="evidence" value="ECO:0007669"/>
    <property type="project" value="TreeGrafter"/>
</dbReference>
<evidence type="ECO:0000256" key="5">
    <source>
        <dbReference type="ARBA" id="ARBA00036813"/>
    </source>
</evidence>
<evidence type="ECO:0000313" key="9">
    <source>
        <dbReference type="Proteomes" id="UP000078561"/>
    </source>
</evidence>
<feature type="region of interest" description="Disordered" evidence="6">
    <location>
        <begin position="1"/>
        <end position="20"/>
    </location>
</feature>
<dbReference type="OMA" id="PEFGYSA"/>
<keyword evidence="3" id="KW-0547">Nucleotide-binding</keyword>
<dbReference type="Gene3D" id="3.40.50.12780">
    <property type="entry name" value="N-terminal domain of ligase-like"/>
    <property type="match status" value="1"/>
</dbReference>
<keyword evidence="4" id="KW-0067">ATP-binding</keyword>
<evidence type="ECO:0000259" key="7">
    <source>
        <dbReference type="Pfam" id="PF00501"/>
    </source>
</evidence>